<evidence type="ECO:0000256" key="1">
    <source>
        <dbReference type="SAM" id="MobiDB-lite"/>
    </source>
</evidence>
<evidence type="ECO:0000313" key="3">
    <source>
        <dbReference type="Proteomes" id="UP000605568"/>
    </source>
</evidence>
<evidence type="ECO:0000313" key="2">
    <source>
        <dbReference type="EMBL" id="GHH38914.1"/>
    </source>
</evidence>
<dbReference type="Proteomes" id="UP000605568">
    <property type="component" value="Unassembled WGS sequence"/>
</dbReference>
<dbReference type="EMBL" id="BNAR01000004">
    <property type="protein sequence ID" value="GHH38914.1"/>
    <property type="molecule type" value="Genomic_DNA"/>
</dbReference>
<gene>
    <name evidence="2" type="ORF">GCM10017774_29600</name>
</gene>
<name>A0ABQ3MD27_9PSEU</name>
<keyword evidence="3" id="KW-1185">Reference proteome</keyword>
<protein>
    <submittedName>
        <fullName evidence="2">Uncharacterized protein</fullName>
    </submittedName>
</protein>
<organism evidence="2 3">
    <name type="scientific">Lentzea cavernae</name>
    <dbReference type="NCBI Taxonomy" id="2020703"/>
    <lineage>
        <taxon>Bacteria</taxon>
        <taxon>Bacillati</taxon>
        <taxon>Actinomycetota</taxon>
        <taxon>Actinomycetes</taxon>
        <taxon>Pseudonocardiales</taxon>
        <taxon>Pseudonocardiaceae</taxon>
        <taxon>Lentzea</taxon>
    </lineage>
</organism>
<comment type="caution">
    <text evidence="2">The sequence shown here is derived from an EMBL/GenBank/DDBJ whole genome shotgun (WGS) entry which is preliminary data.</text>
</comment>
<feature type="region of interest" description="Disordered" evidence="1">
    <location>
        <begin position="1"/>
        <end position="21"/>
    </location>
</feature>
<sequence length="339" mass="36679">MRGEVQCDERTRAGGVQAQRGTLEAEDVRDATGHHARRVAGQQVALGAFGRVRQSRPVLLGLHTDEHTGTAAAQRGRVHTRAFQCLPGDLEHQALLGVHRGRLTRGDPEELGVELACRVQEPAVAAVGLPGFGRVRVEDPLDVPLAVGGEAGHGVDALVDQAPQRFRRVDHPREPAADADDRDVVVVLDGPERRRGTEFVVTRAQARGQCERVRVVVDDGHGQFETGGRDETRVQLDRRQRVEPQVEERPGAAAHGRCAGHHVGENLRGHAHDEIAQCLCRPARVSRGQLVSPVPHLAGGRTEVIELAQVRTPQLLRGTSVMANIASDPGKAHRDAELP</sequence>
<feature type="compositionally biased region" description="Basic and acidic residues" evidence="1">
    <location>
        <begin position="1"/>
        <end position="12"/>
    </location>
</feature>
<accession>A0ABQ3MD27</accession>
<proteinExistence type="predicted"/>
<reference evidence="3" key="1">
    <citation type="journal article" date="2019" name="Int. J. Syst. Evol. Microbiol.">
        <title>The Global Catalogue of Microorganisms (GCM) 10K type strain sequencing project: providing services to taxonomists for standard genome sequencing and annotation.</title>
        <authorList>
            <consortium name="The Broad Institute Genomics Platform"/>
            <consortium name="The Broad Institute Genome Sequencing Center for Infectious Disease"/>
            <person name="Wu L."/>
            <person name="Ma J."/>
        </authorList>
    </citation>
    <scope>NUCLEOTIDE SEQUENCE [LARGE SCALE GENOMIC DNA]</scope>
    <source>
        <strain evidence="3">CGMCC 4.7367</strain>
    </source>
</reference>